<evidence type="ECO:0000313" key="2">
    <source>
        <dbReference type="EMBL" id="KAF5836380.1"/>
    </source>
</evidence>
<dbReference type="Proteomes" id="UP000815325">
    <property type="component" value="Unassembled WGS sequence"/>
</dbReference>
<proteinExistence type="predicted"/>
<feature type="region of interest" description="Disordered" evidence="1">
    <location>
        <begin position="18"/>
        <end position="106"/>
    </location>
</feature>
<dbReference type="EMBL" id="MU069662">
    <property type="protein sequence ID" value="KAF5836380.1"/>
    <property type="molecule type" value="Genomic_DNA"/>
</dbReference>
<reference evidence="2" key="1">
    <citation type="submission" date="2017-08" db="EMBL/GenBank/DDBJ databases">
        <authorList>
            <person name="Polle J.E."/>
            <person name="Barry K."/>
            <person name="Cushman J."/>
            <person name="Schmutz J."/>
            <person name="Tran D."/>
            <person name="Hathwaick L.T."/>
            <person name="Yim W.C."/>
            <person name="Jenkins J."/>
            <person name="Mckie-Krisberg Z.M."/>
            <person name="Prochnik S."/>
            <person name="Lindquist E."/>
            <person name="Dockter R.B."/>
            <person name="Adam C."/>
            <person name="Molina H."/>
            <person name="Bunkerborg J."/>
            <person name="Jin E."/>
            <person name="Buchheim M."/>
            <person name="Magnuson J."/>
        </authorList>
    </citation>
    <scope>NUCLEOTIDE SEQUENCE</scope>
    <source>
        <strain evidence="2">CCAP 19/18</strain>
    </source>
</reference>
<evidence type="ECO:0000313" key="3">
    <source>
        <dbReference type="Proteomes" id="UP000815325"/>
    </source>
</evidence>
<accession>A0ABQ7GP54</accession>
<feature type="compositionally biased region" description="Low complexity" evidence="1">
    <location>
        <begin position="86"/>
        <end position="102"/>
    </location>
</feature>
<protein>
    <recommendedName>
        <fullName evidence="4">Encoded protein</fullName>
    </recommendedName>
</protein>
<name>A0ABQ7GP54_DUNSA</name>
<feature type="compositionally biased region" description="Acidic residues" evidence="1">
    <location>
        <begin position="34"/>
        <end position="58"/>
    </location>
</feature>
<keyword evidence="3" id="KW-1185">Reference proteome</keyword>
<evidence type="ECO:0000256" key="1">
    <source>
        <dbReference type="SAM" id="MobiDB-lite"/>
    </source>
</evidence>
<gene>
    <name evidence="2" type="ORF">DUNSADRAFT_6016</name>
</gene>
<evidence type="ECO:0008006" key="4">
    <source>
        <dbReference type="Google" id="ProtNLM"/>
    </source>
</evidence>
<comment type="caution">
    <text evidence="2">The sequence shown here is derived from an EMBL/GenBank/DDBJ whole genome shotgun (WGS) entry which is preliminary data.</text>
</comment>
<sequence>MGGRRSFAMGEAHSLALNGHNAHGVDGGEGLWDYGEEVPEEEEEDEEDEGDDIDDADYEPQLHEGGMFDDEEEGGGWDGGGREQEQQQQQQHGFGATPQQQQPKSPLERLGVGQAPVMEHPQAWWTLLDDFVPTEAFRNNRDPSPDQTICESITRERCRSWASTCADQGNPGHCGCGCVALPSCFLLLS</sequence>
<organism evidence="2 3">
    <name type="scientific">Dunaliella salina</name>
    <name type="common">Green alga</name>
    <name type="synonym">Protococcus salinus</name>
    <dbReference type="NCBI Taxonomy" id="3046"/>
    <lineage>
        <taxon>Eukaryota</taxon>
        <taxon>Viridiplantae</taxon>
        <taxon>Chlorophyta</taxon>
        <taxon>core chlorophytes</taxon>
        <taxon>Chlorophyceae</taxon>
        <taxon>CS clade</taxon>
        <taxon>Chlamydomonadales</taxon>
        <taxon>Dunaliellaceae</taxon>
        <taxon>Dunaliella</taxon>
    </lineage>
</organism>